<dbReference type="InterPro" id="IPR021838">
    <property type="entry name" value="DUF3431"/>
</dbReference>
<evidence type="ECO:0000313" key="1">
    <source>
        <dbReference type="EMBL" id="OOQ83563.1"/>
    </source>
</evidence>
<gene>
    <name evidence="1" type="ORF">PEBR_35504</name>
</gene>
<accession>A0A1S9RDE4</accession>
<dbReference type="EMBL" id="LJBN01000194">
    <property type="protein sequence ID" value="OOQ83563.1"/>
    <property type="molecule type" value="Genomic_DNA"/>
</dbReference>
<reference evidence="2" key="1">
    <citation type="submission" date="2015-09" db="EMBL/GenBank/DDBJ databases">
        <authorList>
            <person name="Fill T.P."/>
            <person name="Baretta J.F."/>
            <person name="de Almeida L.G."/>
            <person name="Rocha M."/>
            <person name="de Souza D.H."/>
            <person name="Malavazi I."/>
            <person name="Cerdeira L.T."/>
            <person name="Hong H."/>
            <person name="Samborskyy M."/>
            <person name="de Vasconcelos A.T."/>
            <person name="Leadlay P."/>
            <person name="Rodrigues-Filho E."/>
        </authorList>
    </citation>
    <scope>NUCLEOTIDE SEQUENCE [LARGE SCALE GENOMIC DNA]</scope>
    <source>
        <strain evidence="2">LaBioMMi 136</strain>
    </source>
</reference>
<dbReference type="Pfam" id="PF11913">
    <property type="entry name" value="DUF3431"/>
    <property type="match status" value="1"/>
</dbReference>
<sequence length="355" mass="40356">MRLSLRVGAAAALIIVTLVLFSRRLDTEQTPKSFWRFDTTSFRAALRRQPTQDVRGRKWGAGTGDSAVLTFQTTPIEIPNEGIIVMGKLREEDTAWVSAELADHATPFSFRPQGGISSWTGWGLALVLAQTLPNLRLRLTRTHFLSRWRNFVYTVDDTSAPAHTPKNKGREALPYLQYIVDHYDDLPAIIIFLHSHRDGWPAGWHTDTMDYSNVDSVRALQRDYVLAEGFVSLRCQLSPGCPAEMQPFRKPPKPGNTGEKHYAEAWKVLFGNDNVPQEIGAPCCSQFAVSRDQVLQRPLSDYKRMYNWVLNNDLPDEVTSNIMEYSWHIIFGKEPIFCPDTFQCYADVYGEEVII</sequence>
<protein>
    <submittedName>
        <fullName evidence="1">Uncharacterized protein</fullName>
    </submittedName>
</protein>
<name>A0A1S9RDE4_PENBI</name>
<evidence type="ECO:0000313" key="2">
    <source>
        <dbReference type="Proteomes" id="UP000190744"/>
    </source>
</evidence>
<dbReference type="Proteomes" id="UP000190744">
    <property type="component" value="Unassembled WGS sequence"/>
</dbReference>
<dbReference type="AlphaFoldDB" id="A0A1S9RDE4"/>
<dbReference type="PANTHER" id="PTHR37490:SF2">
    <property type="match status" value="1"/>
</dbReference>
<dbReference type="PANTHER" id="PTHR37490">
    <property type="entry name" value="EXPRESSED PROTEIN"/>
    <property type="match status" value="1"/>
</dbReference>
<proteinExistence type="predicted"/>
<comment type="caution">
    <text evidence="1">The sequence shown here is derived from an EMBL/GenBank/DDBJ whole genome shotgun (WGS) entry which is preliminary data.</text>
</comment>
<organism evidence="1 2">
    <name type="scientific">Penicillium brasilianum</name>
    <dbReference type="NCBI Taxonomy" id="104259"/>
    <lineage>
        <taxon>Eukaryota</taxon>
        <taxon>Fungi</taxon>
        <taxon>Dikarya</taxon>
        <taxon>Ascomycota</taxon>
        <taxon>Pezizomycotina</taxon>
        <taxon>Eurotiomycetes</taxon>
        <taxon>Eurotiomycetidae</taxon>
        <taxon>Eurotiales</taxon>
        <taxon>Aspergillaceae</taxon>
        <taxon>Penicillium</taxon>
    </lineage>
</organism>